<name>A0A212JVQ1_9FIRM</name>
<feature type="domain" description="Exonuclease VII large subunit C-terminal" evidence="7">
    <location>
        <begin position="126"/>
        <end position="337"/>
    </location>
</feature>
<dbReference type="GO" id="GO:0006308">
    <property type="term" value="P:DNA catabolic process"/>
    <property type="evidence" value="ECO:0007669"/>
    <property type="project" value="UniProtKB-UniRule"/>
</dbReference>
<evidence type="ECO:0000256" key="3">
    <source>
        <dbReference type="ARBA" id="ARBA00022801"/>
    </source>
</evidence>
<protein>
    <recommendedName>
        <fullName evidence="5">Exodeoxyribonuclease 7 large subunit</fullName>
        <ecNumber evidence="5">3.1.11.6</ecNumber>
    </recommendedName>
    <alternativeName>
        <fullName evidence="5">Exodeoxyribonuclease VII large subunit</fullName>
        <shortName evidence="5">Exonuclease VII large subunit</shortName>
    </alternativeName>
</protein>
<accession>A0A212JVQ1</accession>
<dbReference type="InterPro" id="IPR020579">
    <property type="entry name" value="Exonuc_VII_lsu_C"/>
</dbReference>
<dbReference type="GO" id="GO:0003676">
    <property type="term" value="F:nucleic acid binding"/>
    <property type="evidence" value="ECO:0007669"/>
    <property type="project" value="InterPro"/>
</dbReference>
<evidence type="ECO:0000256" key="6">
    <source>
        <dbReference type="RuleBase" id="RU004355"/>
    </source>
</evidence>
<comment type="catalytic activity">
    <reaction evidence="5 6">
        <text>Exonucleolytic cleavage in either 5'- to 3'- or 3'- to 5'-direction to yield nucleoside 5'-phosphates.</text>
        <dbReference type="EC" id="3.1.11.6"/>
    </reaction>
</comment>
<evidence type="ECO:0000256" key="4">
    <source>
        <dbReference type="ARBA" id="ARBA00022839"/>
    </source>
</evidence>
<dbReference type="InterPro" id="IPR025824">
    <property type="entry name" value="OB-fold_nuc-bd_dom"/>
</dbReference>
<evidence type="ECO:0000256" key="1">
    <source>
        <dbReference type="ARBA" id="ARBA00022490"/>
    </source>
</evidence>
<dbReference type="Pfam" id="PF13742">
    <property type="entry name" value="tRNA_anti_2"/>
    <property type="match status" value="1"/>
</dbReference>
<keyword evidence="4 5" id="KW-0269">Exonuclease</keyword>
<dbReference type="GO" id="GO:0008855">
    <property type="term" value="F:exodeoxyribonuclease VII activity"/>
    <property type="evidence" value="ECO:0007669"/>
    <property type="project" value="UniProtKB-UniRule"/>
</dbReference>
<dbReference type="EC" id="3.1.11.6" evidence="5"/>
<sequence length="399" mass="44191">MRREEAVLSVSQLNGYIKSLMDGDAVLAEVAVRGELSNYKVYPSGHHYFSLKDAEGVLRCVMFRREAVGMRFRPENGMKVIAYGRVTVFPRDGQYQLYCGGMTPDGAGDLHVAFEQLKAKLQAEGLFDEGHKKPIPKFPARIALVTSPAGAAVRDMLRILGARWPMSKVAVVPVRVQGAEAPAEIAAAISWVNRYRCADLIITGRGGGSMEDLWAFNEEVVAKAIYASEIPVISAVGHEPDVTIADFVADLRAATPSNAAELAVPDQNDIYERLYRLSDRFSQATSRRLTRERQRLEYLSRSRALQSPLNYIQDRRVLLDYQRDRLAHGLTAALGRERARFARLAAALDAMSPLKVLGRGYAIAQKEDGDVVRSVKDVMPGERLVLRVSDGNIRITTET</sequence>
<evidence type="ECO:0000313" key="9">
    <source>
        <dbReference type="EMBL" id="SBW03472.1"/>
    </source>
</evidence>
<dbReference type="Pfam" id="PF02601">
    <property type="entry name" value="Exonuc_VII_L"/>
    <property type="match status" value="1"/>
</dbReference>
<evidence type="ECO:0000256" key="2">
    <source>
        <dbReference type="ARBA" id="ARBA00022722"/>
    </source>
</evidence>
<dbReference type="PANTHER" id="PTHR30008">
    <property type="entry name" value="EXODEOXYRIBONUCLEASE 7 LARGE SUBUNIT"/>
    <property type="match status" value="1"/>
</dbReference>
<organism evidence="9">
    <name type="scientific">uncultured Eubacteriales bacterium</name>
    <dbReference type="NCBI Taxonomy" id="172733"/>
    <lineage>
        <taxon>Bacteria</taxon>
        <taxon>Bacillati</taxon>
        <taxon>Bacillota</taxon>
        <taxon>Clostridia</taxon>
        <taxon>Eubacteriales</taxon>
        <taxon>environmental samples</taxon>
    </lineage>
</organism>
<dbReference type="HAMAP" id="MF_00378">
    <property type="entry name" value="Exonuc_7_L"/>
    <property type="match status" value="1"/>
</dbReference>
<keyword evidence="1 5" id="KW-0963">Cytoplasm</keyword>
<proteinExistence type="inferred from homology"/>
<reference evidence="9" key="1">
    <citation type="submission" date="2016-04" db="EMBL/GenBank/DDBJ databases">
        <authorList>
            <person name="Evans L.H."/>
            <person name="Alamgir A."/>
            <person name="Owens N."/>
            <person name="Weber N.D."/>
            <person name="Virtaneva K."/>
            <person name="Barbian K."/>
            <person name="Babar A."/>
            <person name="Rosenke K."/>
        </authorList>
    </citation>
    <scope>NUCLEOTIDE SEQUENCE</scope>
    <source>
        <strain evidence="9">86</strain>
    </source>
</reference>
<dbReference type="AlphaFoldDB" id="A0A212JVQ1"/>
<evidence type="ECO:0000259" key="7">
    <source>
        <dbReference type="Pfam" id="PF02601"/>
    </source>
</evidence>
<keyword evidence="3 5" id="KW-0378">Hydrolase</keyword>
<dbReference type="PANTHER" id="PTHR30008:SF0">
    <property type="entry name" value="EXODEOXYRIBONUCLEASE 7 LARGE SUBUNIT"/>
    <property type="match status" value="1"/>
</dbReference>
<dbReference type="GO" id="GO:0005737">
    <property type="term" value="C:cytoplasm"/>
    <property type="evidence" value="ECO:0007669"/>
    <property type="project" value="UniProtKB-SubCell"/>
</dbReference>
<comment type="function">
    <text evidence="5">Bidirectionally degrades single-stranded DNA into large acid-insoluble oligonucleotides, which are then degraded further into small acid-soluble oligonucleotides.</text>
</comment>
<dbReference type="InterPro" id="IPR003753">
    <property type="entry name" value="Exonuc_VII_L"/>
</dbReference>
<gene>
    <name evidence="5 9" type="primary">xseA</name>
    <name evidence="9" type="ORF">KL86CLO1_11783</name>
</gene>
<comment type="subcellular location">
    <subcellularLocation>
        <location evidence="5 6">Cytoplasm</location>
    </subcellularLocation>
</comment>
<comment type="similarity">
    <text evidence="5 6">Belongs to the XseA family.</text>
</comment>
<evidence type="ECO:0000256" key="5">
    <source>
        <dbReference type="HAMAP-Rule" id="MF_00378"/>
    </source>
</evidence>
<evidence type="ECO:0000259" key="8">
    <source>
        <dbReference type="Pfam" id="PF13742"/>
    </source>
</evidence>
<dbReference type="NCBIfam" id="TIGR00237">
    <property type="entry name" value="xseA"/>
    <property type="match status" value="1"/>
</dbReference>
<comment type="subunit">
    <text evidence="5">Heterooligomer composed of large and small subunits.</text>
</comment>
<dbReference type="GO" id="GO:0009318">
    <property type="term" value="C:exodeoxyribonuclease VII complex"/>
    <property type="evidence" value="ECO:0007669"/>
    <property type="project" value="UniProtKB-UniRule"/>
</dbReference>
<feature type="domain" description="OB-fold nucleic acid binding" evidence="8">
    <location>
        <begin position="8"/>
        <end position="100"/>
    </location>
</feature>
<dbReference type="EMBL" id="FLUN01000001">
    <property type="protein sequence ID" value="SBW03472.1"/>
    <property type="molecule type" value="Genomic_DNA"/>
</dbReference>
<keyword evidence="2 5" id="KW-0540">Nuclease</keyword>
<dbReference type="CDD" id="cd04489">
    <property type="entry name" value="ExoVII_LU_OBF"/>
    <property type="match status" value="1"/>
</dbReference>